<evidence type="ECO:0000313" key="3">
    <source>
        <dbReference type="Proteomes" id="UP000039865"/>
    </source>
</evidence>
<feature type="compositionally biased region" description="Polar residues" evidence="1">
    <location>
        <begin position="693"/>
        <end position="735"/>
    </location>
</feature>
<proteinExistence type="predicted"/>
<feature type="compositionally biased region" description="Polar residues" evidence="1">
    <location>
        <begin position="259"/>
        <end position="288"/>
    </location>
</feature>
<evidence type="ECO:0000256" key="1">
    <source>
        <dbReference type="SAM" id="MobiDB-lite"/>
    </source>
</evidence>
<feature type="region of interest" description="Disordered" evidence="1">
    <location>
        <begin position="22"/>
        <end position="41"/>
    </location>
</feature>
<feature type="region of interest" description="Disordered" evidence="1">
    <location>
        <begin position="676"/>
        <end position="735"/>
    </location>
</feature>
<organism evidence="2 3">
    <name type="scientific">Stylonychia lemnae</name>
    <name type="common">Ciliate</name>
    <dbReference type="NCBI Taxonomy" id="5949"/>
    <lineage>
        <taxon>Eukaryota</taxon>
        <taxon>Sar</taxon>
        <taxon>Alveolata</taxon>
        <taxon>Ciliophora</taxon>
        <taxon>Intramacronucleata</taxon>
        <taxon>Spirotrichea</taxon>
        <taxon>Stichotrichia</taxon>
        <taxon>Sporadotrichida</taxon>
        <taxon>Oxytrichidae</taxon>
        <taxon>Stylonychinae</taxon>
        <taxon>Stylonychia</taxon>
    </lineage>
</organism>
<name>A0A077ZS28_STYLE</name>
<evidence type="ECO:0000313" key="2">
    <source>
        <dbReference type="EMBL" id="CDW71276.1"/>
    </source>
</evidence>
<gene>
    <name evidence="2" type="primary">Contig16967.g18071</name>
    <name evidence="2" type="ORF">STYLEM_218</name>
</gene>
<reference evidence="2 3" key="1">
    <citation type="submission" date="2014-06" db="EMBL/GenBank/DDBJ databases">
        <authorList>
            <person name="Swart Estienne"/>
        </authorList>
    </citation>
    <scope>NUCLEOTIDE SEQUENCE [LARGE SCALE GENOMIC DNA]</scope>
    <source>
        <strain evidence="2 3">130c</strain>
    </source>
</reference>
<feature type="region of interest" description="Disordered" evidence="1">
    <location>
        <begin position="75"/>
        <end position="94"/>
    </location>
</feature>
<protein>
    <submittedName>
        <fullName evidence="2">Uncharacterized protein</fullName>
    </submittedName>
</protein>
<dbReference type="AlphaFoldDB" id="A0A077ZS28"/>
<keyword evidence="3" id="KW-1185">Reference proteome</keyword>
<sequence length="767" mass="88323">MIELHHQMFQRLNDNSSIFYSTDSEEEEKKKKEQSKHDKHLLEPVYKRITQLEKMITDQNKELSQMQRLAKQHHGSILPSPGRGKGQFSSKGSGGVRFKTDDDFELFYNEKGLFNQNDNSKIGGSFIGLRLNQVDEDDRSPSNFHNVVDMNSEIFERRLYKHLYDMRKDLLEKMNKKQEELDHKFSVEIAKIQNIIDTELGLEDENDIMEEDDSADSESTPKKKSSHKSESQRDQQNAINVENFEDEKQGANDNEENQADPNSNLKQQKTQGLNNPTLPLSQPSSNINDRAKDHKKSIRSLERANIIQRTLNELERKLDIVHKMASKFNDYYDSNHLRINSVQEIVIKLESMEKAIDQKANSLDLKKIMPIIHELTESMQKKEDRYAVYEKGLQQIETSFNNTQKQNNYKLQISEQRYDAIQKDIGDIRKDIEIKFGSKNLLNFGLSSQDTLMKKEVKEHIKKYVEDRINHVIGIFDNSNKETHAVLSNHEEVINLKADLKLLEETHEKFSVQLEKHMQSSNKKFMDKAETKKTFKMFEKQLKNIFDIILSKFEEQDLTDAMLAKKPLGGWSCISCQKNITNMSGAIAEYQVQGRFPWRDPQDRLQKVGAGFSQMLSRMRPETTINEQRTSKLGGLGHSASQQNLRQSIGTAQSSIINPSFASNTDLAPVIKGRDKVQIKQEDHQHNEESSQRKSSSQVKYQPPSTKLNLGSTKTQGFNSTMNESSKNTRQPSKLIQLDPLSTTSNFTDIQNSQPIVPNLKNIPVLK</sequence>
<accession>A0A077ZS28</accession>
<feature type="region of interest" description="Disordered" evidence="1">
    <location>
        <begin position="211"/>
        <end position="296"/>
    </location>
</feature>
<dbReference type="Proteomes" id="UP000039865">
    <property type="component" value="Unassembled WGS sequence"/>
</dbReference>
<dbReference type="InParanoid" id="A0A077ZS28"/>
<dbReference type="EMBL" id="CCKQ01000215">
    <property type="protein sequence ID" value="CDW71276.1"/>
    <property type="molecule type" value="Genomic_DNA"/>
</dbReference>
<feature type="compositionally biased region" description="Basic and acidic residues" evidence="1">
    <location>
        <begin position="676"/>
        <end position="692"/>
    </location>
</feature>